<evidence type="ECO:0000256" key="1">
    <source>
        <dbReference type="SAM" id="Coils"/>
    </source>
</evidence>
<feature type="region of interest" description="Disordered" evidence="2">
    <location>
        <begin position="148"/>
        <end position="264"/>
    </location>
</feature>
<feature type="compositionally biased region" description="Low complexity" evidence="2">
    <location>
        <begin position="148"/>
        <end position="165"/>
    </location>
</feature>
<comment type="caution">
    <text evidence="4">The sequence shown here is derived from an EMBL/GenBank/DDBJ whole genome shotgun (WGS) entry which is preliminary data.</text>
</comment>
<dbReference type="OrthoDB" id="2793220at2759"/>
<protein>
    <recommendedName>
        <fullName evidence="3">Chromo domain-containing protein</fullName>
    </recommendedName>
</protein>
<dbReference type="EMBL" id="JAEHOE010000113">
    <property type="protein sequence ID" value="KAG2486344.1"/>
    <property type="molecule type" value="Genomic_DNA"/>
</dbReference>
<evidence type="ECO:0000313" key="4">
    <source>
        <dbReference type="EMBL" id="KAG2486344.1"/>
    </source>
</evidence>
<accession>A0A835XMQ0</accession>
<reference evidence="4" key="1">
    <citation type="journal article" date="2020" name="bioRxiv">
        <title>Comparative genomics of Chlamydomonas.</title>
        <authorList>
            <person name="Craig R.J."/>
            <person name="Hasan A.R."/>
            <person name="Ness R.W."/>
            <person name="Keightley P.D."/>
        </authorList>
    </citation>
    <scope>NUCLEOTIDE SEQUENCE</scope>
    <source>
        <strain evidence="4">CCAP 11/70</strain>
    </source>
</reference>
<keyword evidence="1" id="KW-0175">Coiled coil</keyword>
<dbReference type="AlphaFoldDB" id="A0A835XMQ0"/>
<dbReference type="SUPFAM" id="SSF54160">
    <property type="entry name" value="Chromo domain-like"/>
    <property type="match status" value="1"/>
</dbReference>
<proteinExistence type="predicted"/>
<feature type="domain" description="Chromo" evidence="3">
    <location>
        <begin position="264"/>
        <end position="320"/>
    </location>
</feature>
<feature type="compositionally biased region" description="Low complexity" evidence="2">
    <location>
        <begin position="224"/>
        <end position="245"/>
    </location>
</feature>
<gene>
    <name evidence="4" type="ORF">HYH03_014926</name>
</gene>
<dbReference type="Gene3D" id="2.40.50.40">
    <property type="match status" value="1"/>
</dbReference>
<dbReference type="InterPro" id="IPR000953">
    <property type="entry name" value="Chromo/chromo_shadow_dom"/>
</dbReference>
<feature type="coiled-coil region" evidence="1">
    <location>
        <begin position="96"/>
        <end position="137"/>
    </location>
</feature>
<evidence type="ECO:0000256" key="2">
    <source>
        <dbReference type="SAM" id="MobiDB-lite"/>
    </source>
</evidence>
<keyword evidence="5" id="KW-1185">Reference proteome</keyword>
<sequence>MLLVNTKQLQAAYAEEFKDVLQQGNIDRRKPLSQKSASAFVTAIKEQIQAKETGMGLLQRLLDFVKRHGLNDADRIARLDAGRDDVTDMAAKLAAAKAAEQYAASARQVADALRAEAEQAEAKAAWLEEEAKTARAVASDALRAEGAATTSAGAAGGPKTAAGTTPKRTAAGAGPSKEDKAPAPKAAASGRGEADATQPGRTRSAVAVPPKPAVRSDPARRAPRAPAAVAGSGAKAASVSKSTGSKRPREPSPEEDSEEKDGFFTIESFIKSRGKGPASQLLVRWEGFGPEADTWEKERKLRQDLEPKVFKQLMEEMEAR</sequence>
<evidence type="ECO:0000259" key="3">
    <source>
        <dbReference type="PROSITE" id="PS50013"/>
    </source>
</evidence>
<dbReference type="Proteomes" id="UP000612055">
    <property type="component" value="Unassembled WGS sequence"/>
</dbReference>
<dbReference type="InterPro" id="IPR016197">
    <property type="entry name" value="Chromo-like_dom_sf"/>
</dbReference>
<dbReference type="CDD" id="cd00024">
    <property type="entry name" value="CD_CSD"/>
    <property type="match status" value="1"/>
</dbReference>
<organism evidence="4 5">
    <name type="scientific">Edaphochlamys debaryana</name>
    <dbReference type="NCBI Taxonomy" id="47281"/>
    <lineage>
        <taxon>Eukaryota</taxon>
        <taxon>Viridiplantae</taxon>
        <taxon>Chlorophyta</taxon>
        <taxon>core chlorophytes</taxon>
        <taxon>Chlorophyceae</taxon>
        <taxon>CS clade</taxon>
        <taxon>Chlamydomonadales</taxon>
        <taxon>Chlamydomonadales incertae sedis</taxon>
        <taxon>Edaphochlamys</taxon>
    </lineage>
</organism>
<evidence type="ECO:0000313" key="5">
    <source>
        <dbReference type="Proteomes" id="UP000612055"/>
    </source>
</evidence>
<name>A0A835XMQ0_9CHLO</name>
<dbReference type="PROSITE" id="PS50013">
    <property type="entry name" value="CHROMO_2"/>
    <property type="match status" value="1"/>
</dbReference>